<protein>
    <submittedName>
        <fullName evidence="1">Uncharacterized protein</fullName>
    </submittedName>
</protein>
<evidence type="ECO:0000313" key="1">
    <source>
        <dbReference type="EMBL" id="EKR63531.1"/>
    </source>
</evidence>
<evidence type="ECO:0000313" key="2">
    <source>
        <dbReference type="Proteomes" id="UP000001338"/>
    </source>
</evidence>
<reference evidence="1 2" key="1">
    <citation type="submission" date="2012-10" db="EMBL/GenBank/DDBJ databases">
        <authorList>
            <person name="Harkins D.M."/>
            <person name="Durkin A.S."/>
            <person name="Brinkac L.M."/>
            <person name="Haft D.H."/>
            <person name="Selengut J.D."/>
            <person name="Sanka R."/>
            <person name="DePew J."/>
            <person name="Purushe J."/>
            <person name="Whelen A.C."/>
            <person name="Vinetz J.M."/>
            <person name="Sutton G.G."/>
            <person name="Nierman W.C."/>
            <person name="Fouts D.E."/>
        </authorList>
    </citation>
    <scope>NUCLEOTIDE SEQUENCE [LARGE SCALE GENOMIC DNA]</scope>
    <source>
        <strain evidence="1 2">2006001853</strain>
    </source>
</reference>
<accession>A0A828YZU6</accession>
<dbReference type="AlphaFoldDB" id="A0A828YZU6"/>
<gene>
    <name evidence="1" type="ORF">LEP1GSC036_4153</name>
</gene>
<proteinExistence type="predicted"/>
<organism evidence="1 2">
    <name type="scientific">Leptospira weilii str. 2006001853</name>
    <dbReference type="NCBI Taxonomy" id="1001589"/>
    <lineage>
        <taxon>Bacteria</taxon>
        <taxon>Pseudomonadati</taxon>
        <taxon>Spirochaetota</taxon>
        <taxon>Spirochaetia</taxon>
        <taxon>Leptospirales</taxon>
        <taxon>Leptospiraceae</taxon>
        <taxon>Leptospira</taxon>
    </lineage>
</organism>
<dbReference type="Proteomes" id="UP000001338">
    <property type="component" value="Unassembled WGS sequence"/>
</dbReference>
<sequence length="50" mass="5945">MEQLNSLQSQINPLKAPKDLLKSENIPENRILSRFLYRKRFSNQIRSILC</sequence>
<comment type="caution">
    <text evidence="1">The sequence shown here is derived from an EMBL/GenBank/DDBJ whole genome shotgun (WGS) entry which is preliminary data.</text>
</comment>
<name>A0A828YZU6_9LEPT</name>
<dbReference type="EMBL" id="AFLV02000058">
    <property type="protein sequence ID" value="EKR63531.1"/>
    <property type="molecule type" value="Genomic_DNA"/>
</dbReference>